<dbReference type="InterPro" id="IPR029071">
    <property type="entry name" value="Ubiquitin-like_domsf"/>
</dbReference>
<organism evidence="2 3">
    <name type="scientific">Pyricularia grisea</name>
    <name type="common">Crabgrass-specific blast fungus</name>
    <name type="synonym">Magnaporthe grisea</name>
    <dbReference type="NCBI Taxonomy" id="148305"/>
    <lineage>
        <taxon>Eukaryota</taxon>
        <taxon>Fungi</taxon>
        <taxon>Dikarya</taxon>
        <taxon>Ascomycota</taxon>
        <taxon>Pezizomycotina</taxon>
        <taxon>Sordariomycetes</taxon>
        <taxon>Sordariomycetidae</taxon>
        <taxon>Magnaporthales</taxon>
        <taxon>Pyriculariaceae</taxon>
        <taxon>Pyricularia</taxon>
    </lineage>
</organism>
<dbReference type="Pfam" id="PF17183">
    <property type="entry name" value="Get5_C"/>
    <property type="match status" value="1"/>
</dbReference>
<gene>
    <name evidence="3" type="ORF">PgNI_09708</name>
</gene>
<reference evidence="3" key="1">
    <citation type="journal article" date="2019" name="Mol. Biol. Evol.">
        <title>Blast fungal genomes show frequent chromosomal changes, gene gains and losses, and effector gene turnover.</title>
        <authorList>
            <person name="Gomez Luciano L.B."/>
            <person name="Jason Tsai I."/>
            <person name="Chuma I."/>
            <person name="Tosa Y."/>
            <person name="Chen Y.H."/>
            <person name="Li J.Y."/>
            <person name="Li M.Y."/>
            <person name="Jade Lu M.Y."/>
            <person name="Nakayashiki H."/>
            <person name="Li W.H."/>
        </authorList>
    </citation>
    <scope>NUCLEOTIDE SEQUENCE</scope>
    <source>
        <strain evidence="3">NI907</strain>
    </source>
</reference>
<dbReference type="Proteomes" id="UP000515153">
    <property type="component" value="Unplaced"/>
</dbReference>
<dbReference type="Pfam" id="PF12754">
    <property type="entry name" value="Get5_N"/>
    <property type="match status" value="1"/>
</dbReference>
<dbReference type="GeneID" id="41964598"/>
<dbReference type="PROSITE" id="PS50053">
    <property type="entry name" value="UBIQUITIN_2"/>
    <property type="match status" value="1"/>
</dbReference>
<dbReference type="Gene3D" id="3.10.20.90">
    <property type="entry name" value="Phosphatidylinositol 3-kinase Catalytic Subunit, Chain A, domain 1"/>
    <property type="match status" value="1"/>
</dbReference>
<name>A0A6P8ASR1_PYRGI</name>
<dbReference type="InterPro" id="IPR049256">
    <property type="entry name" value="Get5_C"/>
</dbReference>
<proteinExistence type="predicted"/>
<dbReference type="CDD" id="cd17039">
    <property type="entry name" value="Ubl_ubiquitin_like"/>
    <property type="match status" value="1"/>
</dbReference>
<evidence type="ECO:0000313" key="2">
    <source>
        <dbReference type="Proteomes" id="UP000515153"/>
    </source>
</evidence>
<accession>A0A6P8ASR1</accession>
<protein>
    <recommendedName>
        <fullName evidence="1">Ubiquitin-like domain-containing protein</fullName>
    </recommendedName>
</protein>
<dbReference type="InterPro" id="IPR000626">
    <property type="entry name" value="Ubiquitin-like_dom"/>
</dbReference>
<dbReference type="KEGG" id="pgri:PgNI_09708"/>
<dbReference type="SUPFAM" id="SSF54236">
    <property type="entry name" value="Ubiquitin-like"/>
    <property type="match status" value="1"/>
</dbReference>
<dbReference type="AlphaFoldDB" id="A0A6P8ASR1"/>
<feature type="domain" description="Ubiquitin-like" evidence="1">
    <location>
        <begin position="64"/>
        <end position="126"/>
    </location>
</feature>
<evidence type="ECO:0000259" key="1">
    <source>
        <dbReference type="PROSITE" id="PS50053"/>
    </source>
</evidence>
<reference evidence="3" key="2">
    <citation type="submission" date="2019-10" db="EMBL/GenBank/DDBJ databases">
        <authorList>
            <consortium name="NCBI Genome Project"/>
        </authorList>
    </citation>
    <scope>NUCLEOTIDE SEQUENCE</scope>
    <source>
        <strain evidence="3">NI907</strain>
    </source>
</reference>
<evidence type="ECO:0000313" key="3">
    <source>
        <dbReference type="RefSeq" id="XP_030977942.1"/>
    </source>
</evidence>
<dbReference type="Gene3D" id="1.10.286.70">
    <property type="entry name" value="Get5 dimerization domain"/>
    <property type="match status" value="1"/>
</dbReference>
<reference evidence="3" key="3">
    <citation type="submission" date="2025-08" db="UniProtKB">
        <authorList>
            <consortium name="RefSeq"/>
        </authorList>
    </citation>
    <scope>IDENTIFICATION</scope>
    <source>
        <strain evidence="3">NI907</strain>
    </source>
</reference>
<sequence>MANEVVFARQFLSQLDALPTKLSPDHVEDPRSYPARAAYILPRPPKAMSKPHGRAAAPGSERSVAVSLRSLRNPPLDIKLAPQPVSTTSVQDVKAAAAEQAGLPADKMKLLFKKKPVADSKTLAELLEGAGGSADETVVEFTVMVLGGAVPSRPAAAGGAESGGDVQMKDAAPAAAAAASTSTAQGVSGVDVLKTDDFWTDLNGFLLQRVRDEKVADEVSALFRKAWDNKP</sequence>
<dbReference type="RefSeq" id="XP_030977942.1">
    <property type="nucleotide sequence ID" value="XM_031129690.1"/>
</dbReference>
<keyword evidence="2" id="KW-1185">Reference proteome</keyword>
<dbReference type="InterPro" id="IPR024737">
    <property type="entry name" value="Get5_N"/>
</dbReference>